<accession>A0A914CNS9</accession>
<evidence type="ECO:0000313" key="1">
    <source>
        <dbReference type="Proteomes" id="UP000887540"/>
    </source>
</evidence>
<reference evidence="2" key="1">
    <citation type="submission" date="2022-11" db="UniProtKB">
        <authorList>
            <consortium name="WormBaseParasite"/>
        </authorList>
    </citation>
    <scope>IDENTIFICATION</scope>
</reference>
<sequence length="33" mass="3667">TRPGLEPGPYGYRSSALLFATEFSAWLIRAPKN</sequence>
<dbReference type="WBParaSite" id="ACRNAN_scaffold12814.g31707.t1">
    <property type="protein sequence ID" value="ACRNAN_scaffold12814.g31707.t1"/>
    <property type="gene ID" value="ACRNAN_scaffold12814.g31707"/>
</dbReference>
<organism evidence="1 2">
    <name type="scientific">Acrobeloides nanus</name>
    <dbReference type="NCBI Taxonomy" id="290746"/>
    <lineage>
        <taxon>Eukaryota</taxon>
        <taxon>Metazoa</taxon>
        <taxon>Ecdysozoa</taxon>
        <taxon>Nematoda</taxon>
        <taxon>Chromadorea</taxon>
        <taxon>Rhabditida</taxon>
        <taxon>Tylenchina</taxon>
        <taxon>Cephalobomorpha</taxon>
        <taxon>Cephaloboidea</taxon>
        <taxon>Cephalobidae</taxon>
        <taxon>Acrobeloides</taxon>
    </lineage>
</organism>
<proteinExistence type="predicted"/>
<protein>
    <submittedName>
        <fullName evidence="2">Uncharacterized protein</fullName>
    </submittedName>
</protein>
<evidence type="ECO:0000313" key="2">
    <source>
        <dbReference type="WBParaSite" id="ACRNAN_scaffold12814.g31707.t1"/>
    </source>
</evidence>
<name>A0A914CNS9_9BILA</name>
<dbReference type="Proteomes" id="UP000887540">
    <property type="component" value="Unplaced"/>
</dbReference>
<keyword evidence="1" id="KW-1185">Reference proteome</keyword>
<dbReference type="AlphaFoldDB" id="A0A914CNS9"/>